<evidence type="ECO:0000256" key="3">
    <source>
        <dbReference type="ARBA" id="ARBA00022676"/>
    </source>
</evidence>
<dbReference type="EC" id="2.4.3.1" evidence="13"/>
<keyword evidence="10" id="KW-1015">Disulfide bond</keyword>
<proteinExistence type="inferred from homology"/>
<dbReference type="PANTHER" id="PTHR46059">
    <property type="entry name" value="BETA-GALACTOSIDE ALPHA-2,6-SIALYLTRANSFERASE"/>
    <property type="match status" value="1"/>
</dbReference>
<evidence type="ECO:0000256" key="10">
    <source>
        <dbReference type="ARBA" id="ARBA00023157"/>
    </source>
</evidence>
<evidence type="ECO:0000256" key="15">
    <source>
        <dbReference type="SAM" id="Phobius"/>
    </source>
</evidence>
<evidence type="ECO:0000256" key="7">
    <source>
        <dbReference type="ARBA" id="ARBA00022989"/>
    </source>
</evidence>
<evidence type="ECO:0000256" key="6">
    <source>
        <dbReference type="ARBA" id="ARBA00022968"/>
    </source>
</evidence>
<dbReference type="GO" id="GO:0003835">
    <property type="term" value="F:beta-galactoside alpha-2,6-sialyltransferase activity"/>
    <property type="evidence" value="ECO:0007669"/>
    <property type="project" value="UniProtKB-EC"/>
</dbReference>
<keyword evidence="3" id="KW-0328">Glycosyltransferase</keyword>
<evidence type="ECO:0000256" key="8">
    <source>
        <dbReference type="ARBA" id="ARBA00023034"/>
    </source>
</evidence>
<comment type="subcellular location">
    <subcellularLocation>
        <location evidence="1">Golgi apparatus</location>
        <location evidence="1">Golgi stack membrane</location>
        <topology evidence="1">Single-pass type II membrane protein</topology>
    </subcellularLocation>
</comment>
<reference evidence="16 17" key="1">
    <citation type="journal article" date="2015" name="Genome Biol. Evol.">
        <title>Comparative Genomics of a Bacterivorous Green Alga Reveals Evolutionary Causalities and Consequences of Phago-Mixotrophic Mode of Nutrition.</title>
        <authorList>
            <person name="Burns J.A."/>
            <person name="Paasch A."/>
            <person name="Narechania A."/>
            <person name="Kim E."/>
        </authorList>
    </citation>
    <scope>NUCLEOTIDE SEQUENCE [LARGE SCALE GENOMIC DNA]</scope>
    <source>
        <strain evidence="16 17">PLY_AMNH</strain>
    </source>
</reference>
<comment type="caution">
    <text evidence="16">The sequence shown here is derived from an EMBL/GenBank/DDBJ whole genome shotgun (WGS) entry which is preliminary data.</text>
</comment>
<evidence type="ECO:0000256" key="2">
    <source>
        <dbReference type="ARBA" id="ARBA00006003"/>
    </source>
</evidence>
<feature type="transmembrane region" description="Helical" evidence="15">
    <location>
        <begin position="20"/>
        <end position="41"/>
    </location>
</feature>
<dbReference type="PANTHER" id="PTHR46059:SF1">
    <property type="entry name" value="BETA-GALACTOSIDE ALPHA-2,6-SIALYLTRANSFERASE"/>
    <property type="match status" value="1"/>
</dbReference>
<keyword evidence="6" id="KW-0735">Signal-anchor</keyword>
<dbReference type="CDD" id="cd19952">
    <property type="entry name" value="GT29"/>
    <property type="match status" value="1"/>
</dbReference>
<evidence type="ECO:0000313" key="17">
    <source>
        <dbReference type="Proteomes" id="UP001190700"/>
    </source>
</evidence>
<comment type="similarity">
    <text evidence="2">Belongs to the glycosyltransferase 29 family.</text>
</comment>
<keyword evidence="7 15" id="KW-1133">Transmembrane helix</keyword>
<organism evidence="16 17">
    <name type="scientific">Cymbomonas tetramitiformis</name>
    <dbReference type="NCBI Taxonomy" id="36881"/>
    <lineage>
        <taxon>Eukaryota</taxon>
        <taxon>Viridiplantae</taxon>
        <taxon>Chlorophyta</taxon>
        <taxon>Pyramimonadophyceae</taxon>
        <taxon>Pyramimonadales</taxon>
        <taxon>Pyramimonadaceae</taxon>
        <taxon>Cymbomonas</taxon>
    </lineage>
</organism>
<evidence type="ECO:0000256" key="14">
    <source>
        <dbReference type="SAM" id="MobiDB-lite"/>
    </source>
</evidence>
<dbReference type="AlphaFoldDB" id="A0AAE0FNE4"/>
<keyword evidence="11" id="KW-0325">Glycoprotein</keyword>
<keyword evidence="8" id="KW-0333">Golgi apparatus</keyword>
<evidence type="ECO:0000313" key="16">
    <source>
        <dbReference type="EMBL" id="KAK3262872.1"/>
    </source>
</evidence>
<accession>A0AAE0FNE4</accession>
<evidence type="ECO:0000256" key="5">
    <source>
        <dbReference type="ARBA" id="ARBA00022692"/>
    </source>
</evidence>
<protein>
    <recommendedName>
        <fullName evidence="13">beta-galactoside alpha-(2,6)-sialyltransferase</fullName>
        <ecNumber evidence="13">2.4.3.1</ecNumber>
    </recommendedName>
</protein>
<sequence>MHVARRLRVPREKDVLSRSFVVRFLLFLVFVGGVVSFLTHFNMSLSHSVGTDRDTRIQQYAVAQAVSQPAEYQQPETVGIQKTEYGSIEYTYSPQAEDLDRDASGEIAAEDLEEEPLKHKHHKRHRHKNHTTELPSPPPPHIHVPHRYSHANNGIHPLIHAPHPRHLHHPSPTYPPPSSPPPPSPSPPPKPRPDTSARALEPARICPPILEDPDCTSLSHKFQAAFPQFTSAYTAPITLSQNSVRGYRWLNTCLPPKHDKPINLGPVTDKLLAILPRNEPTFDHFFPKCAIIGSSGHMLNFEHGADIDAHDLVLRFNSAPTKGFEKHVGAKTTHRLTNTRNFNYREYKSEHVYVHMRNSGALSALKRAKAKLPAERLYSLHPAWHRFMDRTYKYLTTSGLNGIILAMHTCLEVKLYGFHVHPSMGALYHYYNPDDVPANEGRDDGEWEAVRELVEHGFVSFAEPCIIECHDGKDVCDACVAEHNSKQ</sequence>
<gene>
    <name evidence="16" type="ORF">CYMTET_28293</name>
</gene>
<keyword evidence="17" id="KW-1185">Reference proteome</keyword>
<comment type="catalytic activity">
    <reaction evidence="12">
        <text>a beta-D-galactoside + CMP-N-acetyl-beta-neuraminate = an N-acetyl-alpha-neuraminyl-(2-&gt;6)-beta-D-galactosyl derivative + CMP + H(+)</text>
        <dbReference type="Rhea" id="RHEA:52104"/>
        <dbReference type="ChEBI" id="CHEBI:15378"/>
        <dbReference type="ChEBI" id="CHEBI:28034"/>
        <dbReference type="ChEBI" id="CHEBI:57812"/>
        <dbReference type="ChEBI" id="CHEBI:60377"/>
        <dbReference type="ChEBI" id="CHEBI:136398"/>
        <dbReference type="EC" id="2.4.3.1"/>
    </reaction>
</comment>
<evidence type="ECO:0000256" key="13">
    <source>
        <dbReference type="ARBA" id="ARBA00034329"/>
    </source>
</evidence>
<dbReference type="InterPro" id="IPR001675">
    <property type="entry name" value="Glyco_trans_29"/>
</dbReference>
<keyword evidence="4" id="KW-0808">Transferase</keyword>
<evidence type="ECO:0000256" key="12">
    <source>
        <dbReference type="ARBA" id="ARBA00034249"/>
    </source>
</evidence>
<keyword evidence="9 15" id="KW-0472">Membrane</keyword>
<evidence type="ECO:0000256" key="4">
    <source>
        <dbReference type="ARBA" id="ARBA00022679"/>
    </source>
</evidence>
<dbReference type="InterPro" id="IPR038578">
    <property type="entry name" value="GT29-like_sf"/>
</dbReference>
<name>A0AAE0FNE4_9CHLO</name>
<dbReference type="EMBL" id="LGRX02015901">
    <property type="protein sequence ID" value="KAK3262872.1"/>
    <property type="molecule type" value="Genomic_DNA"/>
</dbReference>
<dbReference type="Proteomes" id="UP001190700">
    <property type="component" value="Unassembled WGS sequence"/>
</dbReference>
<feature type="compositionally biased region" description="Basic residues" evidence="14">
    <location>
        <begin position="118"/>
        <end position="129"/>
    </location>
</feature>
<dbReference type="Gene3D" id="3.90.1480.20">
    <property type="entry name" value="Glycosyl transferase family 29"/>
    <property type="match status" value="1"/>
</dbReference>
<evidence type="ECO:0000256" key="11">
    <source>
        <dbReference type="ARBA" id="ARBA00023180"/>
    </source>
</evidence>
<evidence type="ECO:0000256" key="9">
    <source>
        <dbReference type="ARBA" id="ARBA00023136"/>
    </source>
</evidence>
<feature type="region of interest" description="Disordered" evidence="14">
    <location>
        <begin position="113"/>
        <end position="198"/>
    </location>
</feature>
<keyword evidence="5 15" id="KW-0812">Transmembrane</keyword>
<dbReference type="GO" id="GO:0032580">
    <property type="term" value="C:Golgi cisterna membrane"/>
    <property type="evidence" value="ECO:0007669"/>
    <property type="project" value="UniProtKB-SubCell"/>
</dbReference>
<evidence type="ECO:0000256" key="1">
    <source>
        <dbReference type="ARBA" id="ARBA00004447"/>
    </source>
</evidence>
<dbReference type="Pfam" id="PF00777">
    <property type="entry name" value="Glyco_transf_29"/>
    <property type="match status" value="2"/>
</dbReference>
<feature type="compositionally biased region" description="Pro residues" evidence="14">
    <location>
        <begin position="172"/>
        <end position="190"/>
    </location>
</feature>